<dbReference type="InterPro" id="IPR051199">
    <property type="entry name" value="LPS_LOS_Heptosyltrfase"/>
</dbReference>
<dbReference type="InterPro" id="IPR002201">
    <property type="entry name" value="Glyco_trans_9"/>
</dbReference>
<dbReference type="Gene3D" id="3.40.50.2000">
    <property type="entry name" value="Glycogen Phosphorylase B"/>
    <property type="match status" value="2"/>
</dbReference>
<dbReference type="GO" id="GO:0009244">
    <property type="term" value="P:lipopolysaccharide core region biosynthetic process"/>
    <property type="evidence" value="ECO:0007669"/>
    <property type="project" value="TreeGrafter"/>
</dbReference>
<reference evidence="3" key="1">
    <citation type="submission" date="2020-02" db="EMBL/GenBank/DDBJ databases">
        <authorList>
            <person name="Meier V. D."/>
        </authorList>
    </citation>
    <scope>NUCLEOTIDE SEQUENCE</scope>
    <source>
        <strain evidence="3">AVDCRST_MAG95</strain>
    </source>
</reference>
<dbReference type="PANTHER" id="PTHR30160">
    <property type="entry name" value="TETRAACYLDISACCHARIDE 4'-KINASE-RELATED"/>
    <property type="match status" value="1"/>
</dbReference>
<name>A0A6J4IGC9_9BACT</name>
<dbReference type="PANTHER" id="PTHR30160:SF1">
    <property type="entry name" value="LIPOPOLYSACCHARIDE 1,2-N-ACETYLGLUCOSAMINETRANSFERASE-RELATED"/>
    <property type="match status" value="1"/>
</dbReference>
<dbReference type="GO" id="GO:0008713">
    <property type="term" value="F:ADP-heptose-lipopolysaccharide heptosyltransferase activity"/>
    <property type="evidence" value="ECO:0007669"/>
    <property type="project" value="TreeGrafter"/>
</dbReference>
<evidence type="ECO:0000313" key="3">
    <source>
        <dbReference type="EMBL" id="CAA9251673.1"/>
    </source>
</evidence>
<sequence length="331" mass="37775">MKKILVLRFSSIGDIVLTTPVVRALKQQVPEARIHYATKWSFRSIVASNPYLDQVHYLRENLNDLIRELQAEKFDYIVDLHHSLRTSIIKLRLGVPGKSFDKLNFRKWLLVRFKKNTLPNVHIVDRYLAAASALGVTNDNQGLDYFIPAEDEVALSTLPPTHQHGYYAFAIGAQHATKRLPTERIIEVCEKINAPIILLGGPEDTANAEVIAEHFEDRERSDGQRIIIYNACGKYTLNQSASLVKQATAVFSHDTGLMHIAAAFKKQIYSIWGNTVPEFGMYPYQTSFKVFERPNLYCRPCSKIGYKKCPQGHFKCMREINFDFDLKVIAN</sequence>
<proteinExistence type="predicted"/>
<evidence type="ECO:0000256" key="1">
    <source>
        <dbReference type="ARBA" id="ARBA00022676"/>
    </source>
</evidence>
<evidence type="ECO:0000256" key="2">
    <source>
        <dbReference type="ARBA" id="ARBA00022679"/>
    </source>
</evidence>
<dbReference type="EMBL" id="CADCTJ010000594">
    <property type="protein sequence ID" value="CAA9251673.1"/>
    <property type="molecule type" value="Genomic_DNA"/>
</dbReference>
<organism evidence="3">
    <name type="scientific">uncultured Adhaeribacter sp</name>
    <dbReference type="NCBI Taxonomy" id="448109"/>
    <lineage>
        <taxon>Bacteria</taxon>
        <taxon>Pseudomonadati</taxon>
        <taxon>Bacteroidota</taxon>
        <taxon>Cytophagia</taxon>
        <taxon>Cytophagales</taxon>
        <taxon>Hymenobacteraceae</taxon>
        <taxon>Adhaeribacter</taxon>
        <taxon>environmental samples</taxon>
    </lineage>
</organism>
<keyword evidence="1" id="KW-0328">Glycosyltransferase</keyword>
<dbReference type="CDD" id="cd03789">
    <property type="entry name" value="GT9_LPS_heptosyltransferase"/>
    <property type="match status" value="1"/>
</dbReference>
<dbReference type="AlphaFoldDB" id="A0A6J4IGC9"/>
<accession>A0A6J4IGC9</accession>
<gene>
    <name evidence="3" type="ORF">AVDCRST_MAG95-1900</name>
</gene>
<protein>
    <submittedName>
        <fullName evidence="3">ADP-heptose--lipooligosaccharide heptosyltransferase II</fullName>
    </submittedName>
</protein>
<dbReference type="GO" id="GO:0005829">
    <property type="term" value="C:cytosol"/>
    <property type="evidence" value="ECO:0007669"/>
    <property type="project" value="TreeGrafter"/>
</dbReference>
<dbReference type="SUPFAM" id="SSF53756">
    <property type="entry name" value="UDP-Glycosyltransferase/glycogen phosphorylase"/>
    <property type="match status" value="1"/>
</dbReference>
<keyword evidence="2 3" id="KW-0808">Transferase</keyword>
<dbReference type="Pfam" id="PF01075">
    <property type="entry name" value="Glyco_transf_9"/>
    <property type="match status" value="1"/>
</dbReference>